<evidence type="ECO:0000313" key="6">
    <source>
        <dbReference type="Proteomes" id="UP000076872"/>
    </source>
</evidence>
<dbReference type="Proteomes" id="UP000094892">
    <property type="component" value="Unassembled WGS sequence"/>
</dbReference>
<evidence type="ECO:0000259" key="1">
    <source>
        <dbReference type="Pfam" id="PF04991"/>
    </source>
</evidence>
<dbReference type="EC" id="2.7.8.-" evidence="5"/>
<dbReference type="PANTHER" id="PTHR43404:SF2">
    <property type="entry name" value="LIPOPOLYSACCHARIDE CHOLINEPHOSPHOTRANSFERASE LICD"/>
    <property type="match status" value="1"/>
</dbReference>
<dbReference type="OMA" id="WFQETHE"/>
<dbReference type="AlphaFoldDB" id="A0A0G9FBI9"/>
<proteinExistence type="predicted"/>
<name>A0A0G9FBI9_LACPN</name>
<evidence type="ECO:0000313" key="4">
    <source>
        <dbReference type="EMBL" id="KZV01582.1"/>
    </source>
</evidence>
<dbReference type="Proteomes" id="UP000076882">
    <property type="component" value="Unassembled WGS sequence"/>
</dbReference>
<accession>A0A0G9FBI9</accession>
<dbReference type="EMBL" id="LUXM01000033">
    <property type="protein sequence ID" value="KZU94275.1"/>
    <property type="molecule type" value="Genomic_DNA"/>
</dbReference>
<comment type="caution">
    <text evidence="5">The sequence shown here is derived from an EMBL/GenBank/DDBJ whole genome shotgun (WGS) entry which is preliminary data.</text>
</comment>
<dbReference type="GO" id="GO:0016740">
    <property type="term" value="F:transferase activity"/>
    <property type="evidence" value="ECO:0007669"/>
    <property type="project" value="UniProtKB-KW"/>
</dbReference>
<evidence type="ECO:0000313" key="2">
    <source>
        <dbReference type="EMBL" id="KZU01626.1"/>
    </source>
</evidence>
<dbReference type="EMBL" id="LUXO01000033">
    <property type="protein sequence ID" value="KZV01582.1"/>
    <property type="molecule type" value="Genomic_DNA"/>
</dbReference>
<feature type="domain" description="LicD/FKTN/FKRP nucleotidyltransferase" evidence="1">
    <location>
        <begin position="21"/>
        <end position="242"/>
    </location>
</feature>
<dbReference type="EMBL" id="MCOL01000001">
    <property type="protein sequence ID" value="ODO60880.1"/>
    <property type="molecule type" value="Genomic_DNA"/>
</dbReference>
<reference evidence="6 7" key="1">
    <citation type="submission" date="2016-03" db="EMBL/GenBank/DDBJ databases">
        <title>Comparative genomics of 54 Lactobacillus plantarum strains reveals genomic uncoupling from niche constraints.</title>
        <authorList>
            <person name="Martino M.E."/>
        </authorList>
    </citation>
    <scope>NUCLEOTIDE SEQUENCE [LARGE SCALE GENOMIC DNA]</scope>
    <source>
        <strain evidence="3 7">19.1</strain>
        <strain evidence="4 6">NAB2</strain>
        <strain evidence="2 8">Nizo2260</strain>
    </source>
</reference>
<dbReference type="EMBL" id="LUWI01000037">
    <property type="protein sequence ID" value="KZU01626.1"/>
    <property type="molecule type" value="Genomic_DNA"/>
</dbReference>
<evidence type="ECO:0000313" key="5">
    <source>
        <dbReference type="EMBL" id="ODO60880.1"/>
    </source>
</evidence>
<dbReference type="GO" id="GO:0009100">
    <property type="term" value="P:glycoprotein metabolic process"/>
    <property type="evidence" value="ECO:0007669"/>
    <property type="project" value="UniProtKB-ARBA"/>
</dbReference>
<dbReference type="Pfam" id="PF04991">
    <property type="entry name" value="LicD"/>
    <property type="match status" value="1"/>
</dbReference>
<gene>
    <name evidence="5" type="primary">licD</name>
    <name evidence="3" type="ORF">Lp19_2249</name>
    <name evidence="5" type="ORF">LPJSA22_00829</name>
    <name evidence="4" type="ORF">NAB2_2202</name>
    <name evidence="2" type="ORF">Nizo2260_2866</name>
</gene>
<sequence length="269" mass="31735">MPLTPLHQVELRLMRTVIAICEAENIDYFLIGGSLLGAIRHHGFIPWDDDIDIGMRRHDYQRFIAVANHHLDPNKFFLQTGASDPDYALSYMKLLDVNTYIEERNNVNNAFKGVFVDIFPFDKIPDDEALRRSQMLHYKLADAAILLKLNYRFVKTPLRNLITKHTPQQLAEVNRYKLEREEYMRLYEQSDSRTYKNLASQYDYEKEIMTYQELTELTTVPFEDIQVKIPSAYDTILTRMYGDYMQLPPADKRVEKHLNKLIIDNHEIL</sequence>
<dbReference type="InterPro" id="IPR007074">
    <property type="entry name" value="LicD/FKTN/FKRP_NTP_transf"/>
</dbReference>
<evidence type="ECO:0000313" key="3">
    <source>
        <dbReference type="EMBL" id="KZU94275.1"/>
    </source>
</evidence>
<dbReference type="Proteomes" id="UP000076872">
    <property type="component" value="Unassembled WGS sequence"/>
</dbReference>
<dbReference type="PANTHER" id="PTHR43404">
    <property type="entry name" value="LIPOPOLYSACCHARIDE CHOLINEPHOSPHOTRANSFERASE LICD"/>
    <property type="match status" value="1"/>
</dbReference>
<keyword evidence="5" id="KW-0808">Transferase</keyword>
<dbReference type="InterPro" id="IPR052942">
    <property type="entry name" value="LPS_cholinephosphotransferase"/>
</dbReference>
<dbReference type="Proteomes" id="UP000076989">
    <property type="component" value="Unassembled WGS sequence"/>
</dbReference>
<evidence type="ECO:0000313" key="7">
    <source>
        <dbReference type="Proteomes" id="UP000076882"/>
    </source>
</evidence>
<dbReference type="PATRIC" id="fig|1590.142.peg.701"/>
<protein>
    <submittedName>
        <fullName evidence="5">Lipopolysaccharide cholinephosphotransferase LicD</fullName>
        <ecNumber evidence="5">2.7.8.-</ecNumber>
    </submittedName>
    <submittedName>
        <fullName evidence="2">Lipopolysaccharide cholinephosphotransferaseLicD1</fullName>
    </submittedName>
</protein>
<organism evidence="5 9">
    <name type="scientific">Lactiplantibacillus plantarum</name>
    <name type="common">Lactobacillus plantarum</name>
    <dbReference type="NCBI Taxonomy" id="1590"/>
    <lineage>
        <taxon>Bacteria</taxon>
        <taxon>Bacillati</taxon>
        <taxon>Bacillota</taxon>
        <taxon>Bacilli</taxon>
        <taxon>Lactobacillales</taxon>
        <taxon>Lactobacillaceae</taxon>
        <taxon>Lactiplantibacillus</taxon>
    </lineage>
</organism>
<evidence type="ECO:0000313" key="9">
    <source>
        <dbReference type="Proteomes" id="UP000094892"/>
    </source>
</evidence>
<dbReference type="RefSeq" id="WP_003641097.1">
    <property type="nucleotide sequence ID" value="NZ_AP018405.1"/>
</dbReference>
<dbReference type="GeneID" id="77217362"/>
<evidence type="ECO:0000313" key="8">
    <source>
        <dbReference type="Proteomes" id="UP000076989"/>
    </source>
</evidence>
<reference evidence="5 9" key="2">
    <citation type="submission" date="2016-08" db="EMBL/GenBank/DDBJ databases">
        <title>Genome sequencing of Lactobacillus plantarum JSA22, isolated from fermented soybean paste.</title>
        <authorList>
            <person name="Choi H.S."/>
        </authorList>
    </citation>
    <scope>NUCLEOTIDE SEQUENCE [LARGE SCALE GENOMIC DNA]</scope>
    <source>
        <strain evidence="5 9">JSA22</strain>
    </source>
</reference>
<dbReference type="KEGG" id="lpb:SH83_03430"/>